<proteinExistence type="predicted"/>
<feature type="compositionally biased region" description="Polar residues" evidence="1">
    <location>
        <begin position="171"/>
        <end position="190"/>
    </location>
</feature>
<comment type="caution">
    <text evidence="2">The sequence shown here is derived from an EMBL/GenBank/DDBJ whole genome shotgun (WGS) entry which is preliminary data.</text>
</comment>
<organism evidence="2 3">
    <name type="scientific">Cladobotryum mycophilum</name>
    <dbReference type="NCBI Taxonomy" id="491253"/>
    <lineage>
        <taxon>Eukaryota</taxon>
        <taxon>Fungi</taxon>
        <taxon>Dikarya</taxon>
        <taxon>Ascomycota</taxon>
        <taxon>Pezizomycotina</taxon>
        <taxon>Sordariomycetes</taxon>
        <taxon>Hypocreomycetidae</taxon>
        <taxon>Hypocreales</taxon>
        <taxon>Hypocreaceae</taxon>
        <taxon>Cladobotryum</taxon>
    </lineage>
</organism>
<name>A0ABR0S4X6_9HYPO</name>
<feature type="compositionally biased region" description="Acidic residues" evidence="1">
    <location>
        <begin position="122"/>
        <end position="138"/>
    </location>
</feature>
<feature type="region of interest" description="Disordered" evidence="1">
    <location>
        <begin position="118"/>
        <end position="204"/>
    </location>
</feature>
<feature type="compositionally biased region" description="Basic and acidic residues" evidence="1">
    <location>
        <begin position="139"/>
        <end position="149"/>
    </location>
</feature>
<gene>
    <name evidence="2" type="ORF">PT974_11150</name>
</gene>
<evidence type="ECO:0000313" key="2">
    <source>
        <dbReference type="EMBL" id="KAK5987034.1"/>
    </source>
</evidence>
<evidence type="ECO:0000256" key="1">
    <source>
        <dbReference type="SAM" id="MobiDB-lite"/>
    </source>
</evidence>
<keyword evidence="3" id="KW-1185">Reference proteome</keyword>
<dbReference type="Proteomes" id="UP001338125">
    <property type="component" value="Unassembled WGS sequence"/>
</dbReference>
<reference evidence="2 3" key="1">
    <citation type="submission" date="2024-01" db="EMBL/GenBank/DDBJ databases">
        <title>Complete genome of Cladobotryum mycophilum ATHUM6906.</title>
        <authorList>
            <person name="Christinaki A.C."/>
            <person name="Myridakis A.I."/>
            <person name="Kouvelis V.N."/>
        </authorList>
    </citation>
    <scope>NUCLEOTIDE SEQUENCE [LARGE SCALE GENOMIC DNA]</scope>
    <source>
        <strain evidence="2 3">ATHUM6906</strain>
    </source>
</reference>
<dbReference type="EMBL" id="JAVFKD010000016">
    <property type="protein sequence ID" value="KAK5987034.1"/>
    <property type="molecule type" value="Genomic_DNA"/>
</dbReference>
<protein>
    <submittedName>
        <fullName evidence="2">Uncharacterized protein</fullName>
    </submittedName>
</protein>
<accession>A0ABR0S4X6</accession>
<sequence length="400" mass="44823">MSESSYFTQVTSESAFRSQLPQEAPDFGYLFKVGASSWSRQHLLACRVICRPRRGIVLPLVANYNTFSGNQQWPMEMQRFINGPQIDHRNRSEHFLVRQYGASLGQVWAALGKFMPLTTDQGGEEEQGGEEADDDGDERMEGSDDDRGQRTSKRTRRNTIQENFIDPTTAHFGSSSPIGSPSDEQSSKGSSAGYVASEGHSQRNAPTEDITLRLATCVIRHILFFAPPQDSSELPLVVEYRDAKRAISVPATKELKISATDDGGLYLWNDNDNMIQQPTLAILETKKRFHRVDDGRPVIVDECLAQMTGEALAVRLAERSPDSFGDNSHVFIIHPTQNFICFLQFDISNKYLDNIATGNQTEFINVHVTPWYDLHDARGRKQIVANLCSIMAWSQPSSLN</sequence>
<evidence type="ECO:0000313" key="3">
    <source>
        <dbReference type="Proteomes" id="UP001338125"/>
    </source>
</evidence>